<proteinExistence type="predicted"/>
<organism evidence="2">
    <name type="scientific">Pararge aegeria</name>
    <name type="common">speckled wood butterfly</name>
    <dbReference type="NCBI Taxonomy" id="116150"/>
    <lineage>
        <taxon>Eukaryota</taxon>
        <taxon>Metazoa</taxon>
        <taxon>Ecdysozoa</taxon>
        <taxon>Arthropoda</taxon>
        <taxon>Hexapoda</taxon>
        <taxon>Insecta</taxon>
        <taxon>Pterygota</taxon>
        <taxon>Neoptera</taxon>
        <taxon>Endopterygota</taxon>
        <taxon>Lepidoptera</taxon>
        <taxon>Glossata</taxon>
        <taxon>Ditrysia</taxon>
        <taxon>Papilionoidea</taxon>
        <taxon>Nymphalidae</taxon>
        <taxon>Satyrinae</taxon>
        <taxon>Satyrini</taxon>
        <taxon>Parargina</taxon>
        <taxon>Pararge</taxon>
    </lineage>
</organism>
<feature type="non-terminal residue" evidence="2">
    <location>
        <position position="130"/>
    </location>
</feature>
<protein>
    <submittedName>
        <fullName evidence="2">Uncharacterized protein</fullName>
    </submittedName>
</protein>
<dbReference type="EMBL" id="GAIX01007140">
    <property type="protein sequence ID" value="JAA85420.1"/>
    <property type="molecule type" value="Transcribed_RNA"/>
</dbReference>
<reference evidence="2" key="1">
    <citation type="journal article" date="2013" name="BMC Genomics">
        <title>Unscrambling butterfly oogenesis.</title>
        <authorList>
            <person name="Carter J.M."/>
            <person name="Baker S.C."/>
            <person name="Pink R."/>
            <person name="Carter D.R."/>
            <person name="Collins A."/>
            <person name="Tomlin J."/>
            <person name="Gibbs M."/>
            <person name="Breuker C.J."/>
        </authorList>
    </citation>
    <scope>NUCLEOTIDE SEQUENCE</scope>
    <source>
        <tissue evidence="2">Ovary</tissue>
    </source>
</reference>
<evidence type="ECO:0000313" key="2">
    <source>
        <dbReference type="EMBL" id="JAA85420.1"/>
    </source>
</evidence>
<feature type="compositionally biased region" description="Polar residues" evidence="1">
    <location>
        <begin position="1"/>
        <end position="16"/>
    </location>
</feature>
<feature type="region of interest" description="Disordered" evidence="1">
    <location>
        <begin position="1"/>
        <end position="35"/>
    </location>
</feature>
<reference evidence="2" key="2">
    <citation type="submission" date="2013-05" db="EMBL/GenBank/DDBJ databases">
        <authorList>
            <person name="Carter J.-M."/>
            <person name="Baker S.C."/>
            <person name="Pink R."/>
            <person name="Carter D.R.F."/>
            <person name="Collins A."/>
            <person name="Tomlin J."/>
            <person name="Gibbs M."/>
            <person name="Breuker C.J."/>
        </authorList>
    </citation>
    <scope>NUCLEOTIDE SEQUENCE</scope>
    <source>
        <tissue evidence="2">Ovary</tissue>
    </source>
</reference>
<name>S4PEE3_9NEOP</name>
<feature type="compositionally biased region" description="Low complexity" evidence="1">
    <location>
        <begin position="26"/>
        <end position="35"/>
    </location>
</feature>
<evidence type="ECO:0000256" key="1">
    <source>
        <dbReference type="SAM" id="MobiDB-lite"/>
    </source>
</evidence>
<dbReference type="AlphaFoldDB" id="S4PEE3"/>
<accession>S4PEE3</accession>
<sequence length="130" mass="14465">MSRESSPNSTRYSDTTASRRVREDSNSSSSSDIRVQATTAKDVLRRAISLDADKPKNETITSEAIDLTKKPGDKPIVSANFYQETQPVDEVQHRSVITLNPTYASPQPSTSNYTGFKRVMSYTEPINYPS</sequence>